<evidence type="ECO:0000313" key="3">
    <source>
        <dbReference type="EMBL" id="SHL17203.1"/>
    </source>
</evidence>
<gene>
    <name evidence="3" type="ORF">SAMN02745216_04745</name>
</gene>
<dbReference type="Gene3D" id="3.60.120.10">
    <property type="entry name" value="Anthranilate synthase"/>
    <property type="match status" value="1"/>
</dbReference>
<dbReference type="Proteomes" id="UP000183994">
    <property type="component" value="Unassembled WGS sequence"/>
</dbReference>
<reference evidence="4" key="1">
    <citation type="submission" date="2016-11" db="EMBL/GenBank/DDBJ databases">
        <authorList>
            <person name="Varghese N."/>
            <person name="Submissions S."/>
        </authorList>
    </citation>
    <scope>NUCLEOTIDE SEQUENCE [LARGE SCALE GENOMIC DNA]</scope>
    <source>
        <strain evidence="4">DSM 16219</strain>
    </source>
</reference>
<proteinExistence type="predicted"/>
<feature type="domain" description="Anthranilate synthase component I N-terminal" evidence="2">
    <location>
        <begin position="24"/>
        <end position="159"/>
    </location>
</feature>
<evidence type="ECO:0000313" key="4">
    <source>
        <dbReference type="Proteomes" id="UP000183994"/>
    </source>
</evidence>
<dbReference type="STRING" id="1121393.SAMN02745216_04745"/>
<dbReference type="OrthoDB" id="9803598at2"/>
<keyword evidence="4" id="KW-1185">Reference proteome</keyword>
<dbReference type="PRINTS" id="PR00095">
    <property type="entry name" value="ANTSNTHASEI"/>
</dbReference>
<dbReference type="PANTHER" id="PTHR11236:SF9">
    <property type="entry name" value="ANTHRANILATE SYNTHASE COMPONENT 1"/>
    <property type="match status" value="1"/>
</dbReference>
<dbReference type="RefSeq" id="WP_073478727.1">
    <property type="nucleotide sequence ID" value="NZ_FQZU01000049.1"/>
</dbReference>
<dbReference type="InterPro" id="IPR015890">
    <property type="entry name" value="Chorismate_C"/>
</dbReference>
<evidence type="ECO:0000259" key="1">
    <source>
        <dbReference type="Pfam" id="PF00425"/>
    </source>
</evidence>
<dbReference type="InterPro" id="IPR019999">
    <property type="entry name" value="Anth_synth_I-like"/>
</dbReference>
<evidence type="ECO:0000259" key="2">
    <source>
        <dbReference type="Pfam" id="PF04715"/>
    </source>
</evidence>
<organism evidence="3 4">
    <name type="scientific">Desulfatibacillum alkenivorans DSM 16219</name>
    <dbReference type="NCBI Taxonomy" id="1121393"/>
    <lineage>
        <taxon>Bacteria</taxon>
        <taxon>Pseudomonadati</taxon>
        <taxon>Thermodesulfobacteriota</taxon>
        <taxon>Desulfobacteria</taxon>
        <taxon>Desulfobacterales</taxon>
        <taxon>Desulfatibacillaceae</taxon>
        <taxon>Desulfatibacillum</taxon>
    </lineage>
</organism>
<dbReference type="InterPro" id="IPR006805">
    <property type="entry name" value="Anth_synth_I_N"/>
</dbReference>
<dbReference type="Pfam" id="PF00425">
    <property type="entry name" value="Chorismate_bind"/>
    <property type="match status" value="1"/>
</dbReference>
<sequence length="459" mass="51102">MSSPDFPSRTVAIKDCKTSSGSDAAFLNLAREMGKTGYSAVLLSGGDLDCSRYSMAFSEPACCLKSFGRKIVLETAQGKTSWEGEPLAELDRLIQSFAPDFDLGALPFAGGLAGYAAYELKNVIEKLPQTAEDDLDLPDLFFFLPTNILVHDRHESALTFLELETGLPAMTPDPSHDLCGGDHLKTGLPVSNFHPKDYMQAVEKVIAYIQEGDIYQANLSQRFQFSFEGNPFALWERLFARNPAPFYAFIHAGDHQVVCTSMERFLYRKGSYIETRPIKGTRPRGKTPEEDRRMKEELASSIKEHSELSMIVDLLRNDISRICTGKSVKVTEHRRLETYENVHHAVSIVAGELRPGITPGEILRGTFPGGSITGCPKIRSMEIIDELEPHVRHVYTGSIGYLGWHENMDLNIAIRTAVRKKDKAYFSVGGGIVFDSQPADEFEETLHKGRTLLETLKSL</sequence>
<feature type="domain" description="Chorismate-utilising enzyme C-terminal" evidence="1">
    <location>
        <begin position="196"/>
        <end position="448"/>
    </location>
</feature>
<dbReference type="EMBL" id="FQZU01000049">
    <property type="protein sequence ID" value="SHL17203.1"/>
    <property type="molecule type" value="Genomic_DNA"/>
</dbReference>
<dbReference type="GO" id="GO:0000162">
    <property type="term" value="P:L-tryptophan biosynthetic process"/>
    <property type="evidence" value="ECO:0007669"/>
    <property type="project" value="TreeGrafter"/>
</dbReference>
<name>A0A1M6YGF5_9BACT</name>
<protein>
    <submittedName>
        <fullName evidence="3">Para-aminobenzoate synthetase component 1</fullName>
    </submittedName>
</protein>
<dbReference type="AlphaFoldDB" id="A0A1M6YGF5"/>
<dbReference type="SUPFAM" id="SSF56322">
    <property type="entry name" value="ADC synthase"/>
    <property type="match status" value="1"/>
</dbReference>
<accession>A0A1M6YGF5</accession>
<dbReference type="InterPro" id="IPR005801">
    <property type="entry name" value="ADC_synthase"/>
</dbReference>
<dbReference type="PANTHER" id="PTHR11236">
    <property type="entry name" value="AMINOBENZOATE/ANTHRANILATE SYNTHASE"/>
    <property type="match status" value="1"/>
</dbReference>
<dbReference type="Pfam" id="PF04715">
    <property type="entry name" value="Anth_synt_I_N"/>
    <property type="match status" value="1"/>
</dbReference>